<comment type="caution">
    <text evidence="5">The sequence shown here is derived from an EMBL/GenBank/DDBJ whole genome shotgun (WGS) entry which is preliminary data.</text>
</comment>
<name>A0A4Q8AA38_9MICC</name>
<dbReference type="SUPFAM" id="SSF54909">
    <property type="entry name" value="Dimeric alpha+beta barrel"/>
    <property type="match status" value="1"/>
</dbReference>
<dbReference type="InterPro" id="IPR000485">
    <property type="entry name" value="AsnC-type_HTH_dom"/>
</dbReference>
<dbReference type="InterPro" id="IPR019887">
    <property type="entry name" value="Tscrpt_reg_AsnC/Lrp_C"/>
</dbReference>
<evidence type="ECO:0000256" key="1">
    <source>
        <dbReference type="ARBA" id="ARBA00023015"/>
    </source>
</evidence>
<dbReference type="AlphaFoldDB" id="A0A4Q8AA38"/>
<dbReference type="Pfam" id="PF01037">
    <property type="entry name" value="AsnC_trans_reg"/>
    <property type="match status" value="1"/>
</dbReference>
<organism evidence="5 6">
    <name type="scientific">Zhihengliuella halotolerans</name>
    <dbReference type="NCBI Taxonomy" id="370736"/>
    <lineage>
        <taxon>Bacteria</taxon>
        <taxon>Bacillati</taxon>
        <taxon>Actinomycetota</taxon>
        <taxon>Actinomycetes</taxon>
        <taxon>Micrococcales</taxon>
        <taxon>Micrococcaceae</taxon>
        <taxon>Zhihengliuella</taxon>
    </lineage>
</organism>
<dbReference type="PROSITE" id="PS50956">
    <property type="entry name" value="HTH_ASNC_2"/>
    <property type="match status" value="1"/>
</dbReference>
<evidence type="ECO:0000313" key="5">
    <source>
        <dbReference type="EMBL" id="RZU60908.1"/>
    </source>
</evidence>
<evidence type="ECO:0000259" key="4">
    <source>
        <dbReference type="PROSITE" id="PS50956"/>
    </source>
</evidence>
<dbReference type="InterPro" id="IPR036388">
    <property type="entry name" value="WH-like_DNA-bd_sf"/>
</dbReference>
<keyword evidence="6" id="KW-1185">Reference proteome</keyword>
<reference evidence="5 6" key="1">
    <citation type="submission" date="2019-02" db="EMBL/GenBank/DDBJ databases">
        <title>Sequencing the genomes of 1000 actinobacteria strains.</title>
        <authorList>
            <person name="Klenk H.-P."/>
        </authorList>
    </citation>
    <scope>NUCLEOTIDE SEQUENCE [LARGE SCALE GENOMIC DNA]</scope>
    <source>
        <strain evidence="5 6">DSM 17364</strain>
    </source>
</reference>
<dbReference type="Proteomes" id="UP000292685">
    <property type="component" value="Unassembled WGS sequence"/>
</dbReference>
<protein>
    <submittedName>
        <fullName evidence="5">DNA-binding Lrp family transcriptional regulator</fullName>
    </submittedName>
</protein>
<evidence type="ECO:0000256" key="2">
    <source>
        <dbReference type="ARBA" id="ARBA00023125"/>
    </source>
</evidence>
<dbReference type="GO" id="GO:0043200">
    <property type="term" value="P:response to amino acid"/>
    <property type="evidence" value="ECO:0007669"/>
    <property type="project" value="TreeGrafter"/>
</dbReference>
<dbReference type="PANTHER" id="PTHR30154:SF34">
    <property type="entry name" value="TRANSCRIPTIONAL REGULATOR AZLB"/>
    <property type="match status" value="1"/>
</dbReference>
<sequence length="181" mass="20248">MPELRVKFKMNVECETKWSIMPNRHGVLDAADLQLLLGLMDQPRAQINELADSLGVARNTVQARMRRLMRSGVLRDGGRDVDLAAIGYDVLAFVTIEVDHRELDTVVASLGRSDHVLEVFETSGRGDVWCRIAARDTHNLQQVLRSILKLRGVIRTETSLALSEHIPFRAGPLVRRTVADA</sequence>
<dbReference type="GO" id="GO:0005829">
    <property type="term" value="C:cytosol"/>
    <property type="evidence" value="ECO:0007669"/>
    <property type="project" value="TreeGrafter"/>
</dbReference>
<evidence type="ECO:0000256" key="3">
    <source>
        <dbReference type="ARBA" id="ARBA00023163"/>
    </source>
</evidence>
<feature type="domain" description="HTH asnC-type" evidence="4">
    <location>
        <begin position="28"/>
        <end position="89"/>
    </location>
</feature>
<dbReference type="SMART" id="SM00344">
    <property type="entry name" value="HTH_ASNC"/>
    <property type="match status" value="1"/>
</dbReference>
<dbReference type="GO" id="GO:0043565">
    <property type="term" value="F:sequence-specific DNA binding"/>
    <property type="evidence" value="ECO:0007669"/>
    <property type="project" value="InterPro"/>
</dbReference>
<keyword evidence="3" id="KW-0804">Transcription</keyword>
<dbReference type="EMBL" id="SHLA01000001">
    <property type="protein sequence ID" value="RZU60908.1"/>
    <property type="molecule type" value="Genomic_DNA"/>
</dbReference>
<dbReference type="PRINTS" id="PR00033">
    <property type="entry name" value="HTHASNC"/>
</dbReference>
<dbReference type="Gene3D" id="1.10.10.10">
    <property type="entry name" value="Winged helix-like DNA-binding domain superfamily/Winged helix DNA-binding domain"/>
    <property type="match status" value="1"/>
</dbReference>
<keyword evidence="2 5" id="KW-0238">DNA-binding</keyword>
<dbReference type="InterPro" id="IPR036390">
    <property type="entry name" value="WH_DNA-bd_sf"/>
</dbReference>
<evidence type="ECO:0000313" key="6">
    <source>
        <dbReference type="Proteomes" id="UP000292685"/>
    </source>
</evidence>
<gene>
    <name evidence="5" type="ORF">EV380_0459</name>
</gene>
<accession>A0A4Q8AA38</accession>
<dbReference type="InterPro" id="IPR019888">
    <property type="entry name" value="Tscrpt_reg_AsnC-like"/>
</dbReference>
<dbReference type="PANTHER" id="PTHR30154">
    <property type="entry name" value="LEUCINE-RESPONSIVE REGULATORY PROTEIN"/>
    <property type="match status" value="1"/>
</dbReference>
<keyword evidence="1" id="KW-0805">Transcription regulation</keyword>
<dbReference type="InterPro" id="IPR011008">
    <property type="entry name" value="Dimeric_a/b-barrel"/>
</dbReference>
<dbReference type="Pfam" id="PF13412">
    <property type="entry name" value="HTH_24"/>
    <property type="match status" value="1"/>
</dbReference>
<dbReference type="Gene3D" id="3.30.70.920">
    <property type="match status" value="1"/>
</dbReference>
<proteinExistence type="predicted"/>
<dbReference type="SUPFAM" id="SSF46785">
    <property type="entry name" value="Winged helix' DNA-binding domain"/>
    <property type="match status" value="1"/>
</dbReference>